<sequence length="259" mass="27520">MGLNTSQPPFPPLPYRLKLPSPIDTRTTWQRTKYPPPFPIGFYFPPPPFNGLALVCQITDTPREKKGVWKKGRTGASLTPLDDVRLISRSLIYSTVSSFLHSESTAVLTSTTVSKKITRSAPSNMSTHFTVGVTDEMRISSKVLKPPGGGSSDIFGTADLKPAAGTKSNHSDHFSSGSGFGGDLSDMGVKGSSIDSNDGASTPSQTSTSNGSPNNSEPNTPRSGNPVTGEGYSAEAAEKKEETPRRGRVPPGGYSSKLW</sequence>
<proteinExistence type="predicted"/>
<evidence type="ECO:0008006" key="4">
    <source>
        <dbReference type="Google" id="ProtNLM"/>
    </source>
</evidence>
<protein>
    <recommendedName>
        <fullName evidence="4">Microtubule-associated protein Jupiter</fullName>
    </recommendedName>
</protein>
<keyword evidence="3" id="KW-1185">Reference proteome</keyword>
<name>A0A162DAC0_9CRUS</name>
<dbReference type="EMBL" id="LRGB01003024">
    <property type="protein sequence ID" value="KZS04945.1"/>
    <property type="molecule type" value="Genomic_DNA"/>
</dbReference>
<feature type="region of interest" description="Disordered" evidence="1">
    <location>
        <begin position="141"/>
        <end position="259"/>
    </location>
</feature>
<comment type="caution">
    <text evidence="2">The sequence shown here is derived from an EMBL/GenBank/DDBJ whole genome shotgun (WGS) entry which is preliminary data.</text>
</comment>
<evidence type="ECO:0000313" key="2">
    <source>
        <dbReference type="EMBL" id="KZS04945.1"/>
    </source>
</evidence>
<dbReference type="OrthoDB" id="6347339at2759"/>
<evidence type="ECO:0000313" key="3">
    <source>
        <dbReference type="Proteomes" id="UP000076858"/>
    </source>
</evidence>
<evidence type="ECO:0000256" key="1">
    <source>
        <dbReference type="SAM" id="MobiDB-lite"/>
    </source>
</evidence>
<dbReference type="Proteomes" id="UP000076858">
    <property type="component" value="Unassembled WGS sequence"/>
</dbReference>
<reference evidence="2 3" key="1">
    <citation type="submission" date="2016-03" db="EMBL/GenBank/DDBJ databases">
        <title>EvidentialGene: Evidence-directed Construction of Genes on Genomes.</title>
        <authorList>
            <person name="Gilbert D.G."/>
            <person name="Choi J.-H."/>
            <person name="Mockaitis K."/>
            <person name="Colbourne J."/>
            <person name="Pfrender M."/>
        </authorList>
    </citation>
    <scope>NUCLEOTIDE SEQUENCE [LARGE SCALE GENOMIC DNA]</scope>
    <source>
        <strain evidence="2 3">Xinb3</strain>
        <tissue evidence="2">Complete organism</tissue>
    </source>
</reference>
<organism evidence="2 3">
    <name type="scientific">Daphnia magna</name>
    <dbReference type="NCBI Taxonomy" id="35525"/>
    <lineage>
        <taxon>Eukaryota</taxon>
        <taxon>Metazoa</taxon>
        <taxon>Ecdysozoa</taxon>
        <taxon>Arthropoda</taxon>
        <taxon>Crustacea</taxon>
        <taxon>Branchiopoda</taxon>
        <taxon>Diplostraca</taxon>
        <taxon>Cladocera</taxon>
        <taxon>Anomopoda</taxon>
        <taxon>Daphniidae</taxon>
        <taxon>Daphnia</taxon>
    </lineage>
</organism>
<feature type="compositionally biased region" description="Polar residues" evidence="1">
    <location>
        <begin position="193"/>
        <end position="226"/>
    </location>
</feature>
<accession>A0A162DAC0</accession>
<feature type="compositionally biased region" description="Basic and acidic residues" evidence="1">
    <location>
        <begin position="236"/>
        <end position="245"/>
    </location>
</feature>
<dbReference type="STRING" id="35525.A0A162DAC0"/>
<gene>
    <name evidence="2" type="ORF">APZ42_031874</name>
</gene>
<dbReference type="AlphaFoldDB" id="A0A162DAC0"/>